<evidence type="ECO:0000256" key="1">
    <source>
        <dbReference type="SAM" id="MobiDB-lite"/>
    </source>
</evidence>
<dbReference type="Proteomes" id="UP001583172">
    <property type="component" value="Unassembled WGS sequence"/>
</dbReference>
<dbReference type="PANTHER" id="PTHR37848:SF1">
    <property type="entry name" value="SUN DOMAIN-CONTAINING PROTEIN"/>
    <property type="match status" value="1"/>
</dbReference>
<accession>A0ABR3V636</accession>
<organism evidence="3 4">
    <name type="scientific">Humicola insolens</name>
    <name type="common">Soft-rot fungus</name>
    <dbReference type="NCBI Taxonomy" id="85995"/>
    <lineage>
        <taxon>Eukaryota</taxon>
        <taxon>Fungi</taxon>
        <taxon>Dikarya</taxon>
        <taxon>Ascomycota</taxon>
        <taxon>Pezizomycotina</taxon>
        <taxon>Sordariomycetes</taxon>
        <taxon>Sordariomycetidae</taxon>
        <taxon>Sordariales</taxon>
        <taxon>Chaetomiaceae</taxon>
        <taxon>Mycothermus</taxon>
    </lineage>
</organism>
<protein>
    <submittedName>
        <fullName evidence="3">Uncharacterized protein</fullName>
    </submittedName>
</protein>
<keyword evidence="2" id="KW-0472">Membrane</keyword>
<feature type="region of interest" description="Disordered" evidence="1">
    <location>
        <begin position="1"/>
        <end position="45"/>
    </location>
</feature>
<reference evidence="3 4" key="1">
    <citation type="journal article" date="2024" name="Commun. Biol.">
        <title>Comparative genomic analysis of thermophilic fungi reveals convergent evolutionary adaptations and gene losses.</title>
        <authorList>
            <person name="Steindorff A.S."/>
            <person name="Aguilar-Pontes M.V."/>
            <person name="Robinson A.J."/>
            <person name="Andreopoulos B."/>
            <person name="LaButti K."/>
            <person name="Kuo A."/>
            <person name="Mondo S."/>
            <person name="Riley R."/>
            <person name="Otillar R."/>
            <person name="Haridas S."/>
            <person name="Lipzen A."/>
            <person name="Grimwood J."/>
            <person name="Schmutz J."/>
            <person name="Clum A."/>
            <person name="Reid I.D."/>
            <person name="Moisan M.C."/>
            <person name="Butler G."/>
            <person name="Nguyen T.T.M."/>
            <person name="Dewar K."/>
            <person name="Conant G."/>
            <person name="Drula E."/>
            <person name="Henrissat B."/>
            <person name="Hansel C."/>
            <person name="Singer S."/>
            <person name="Hutchinson M.I."/>
            <person name="de Vries R.P."/>
            <person name="Natvig D.O."/>
            <person name="Powell A.J."/>
            <person name="Tsang A."/>
            <person name="Grigoriev I.V."/>
        </authorList>
    </citation>
    <scope>NUCLEOTIDE SEQUENCE [LARGE SCALE GENOMIC DNA]</scope>
    <source>
        <strain evidence="3 4">CBS 620.91</strain>
    </source>
</reference>
<gene>
    <name evidence="3" type="ORF">VTJ49DRAFT_4181</name>
</gene>
<dbReference type="PANTHER" id="PTHR37848">
    <property type="entry name" value="EXPRESSED PROTEIN"/>
    <property type="match status" value="1"/>
</dbReference>
<dbReference type="EMBL" id="JAZGSY010000321">
    <property type="protein sequence ID" value="KAL1837171.1"/>
    <property type="molecule type" value="Genomic_DNA"/>
</dbReference>
<evidence type="ECO:0000313" key="3">
    <source>
        <dbReference type="EMBL" id="KAL1837171.1"/>
    </source>
</evidence>
<keyword evidence="4" id="KW-1185">Reference proteome</keyword>
<name>A0ABR3V636_HUMIN</name>
<evidence type="ECO:0000256" key="2">
    <source>
        <dbReference type="SAM" id="Phobius"/>
    </source>
</evidence>
<feature type="transmembrane region" description="Helical" evidence="2">
    <location>
        <begin position="298"/>
        <end position="318"/>
    </location>
</feature>
<evidence type="ECO:0000313" key="4">
    <source>
        <dbReference type="Proteomes" id="UP001583172"/>
    </source>
</evidence>
<keyword evidence="2" id="KW-0812">Transmembrane</keyword>
<feature type="region of interest" description="Disordered" evidence="1">
    <location>
        <begin position="188"/>
        <end position="214"/>
    </location>
</feature>
<keyword evidence="2" id="KW-1133">Transmembrane helix</keyword>
<sequence length="419" mass="47711">MMGKPSTTPPPVVPGGSSSNPDSGMPVRGHPVLNDEDAPVLRPDDLPPLYSDIDNDTTDPHSRFISDLTSADADWNSETYYVSQRRIDSDGNETVVSKRLDEDPELLQAFIQEAAAIAPRPAIRITGTHTERRTTVDNKTESKTVVDFDIQLPLRPYLFSDPRTGESWARLRTVENVEVARRGTIFSKRAPVPPHLKQQQQQLRDVEQPGGRPAVDAMPKPTLKEWCHRYCASNAALKSFVLRRRVLGFDQDRMSVLLKDLVRGTGYRGKVSIKYPVEGEYVHVMNDCRINRWRATGWIRWMFYLSFLWIFSWPVLFFSTKRWEVAVAEWPFSTREPDLSRRFVSMSEDHIYNLWGRAIRSAVLGRRQGTLDQRDLLTAETRPNDHFQHALGGSSPALLKHTLNAMTANDEQVGWGRDS</sequence>
<proteinExistence type="predicted"/>
<comment type="caution">
    <text evidence="3">The sequence shown here is derived from an EMBL/GenBank/DDBJ whole genome shotgun (WGS) entry which is preliminary data.</text>
</comment>